<dbReference type="Proteomes" id="UP000750711">
    <property type="component" value="Unassembled WGS sequence"/>
</dbReference>
<evidence type="ECO:0000313" key="3">
    <source>
        <dbReference type="Proteomes" id="UP000750711"/>
    </source>
</evidence>
<dbReference type="PANTHER" id="PTHR43558">
    <property type="entry name" value="REDUCTASE, PUTATIVE (AFU_ORTHOLOGUE AFUA_3G10540)-RELATED"/>
    <property type="match status" value="1"/>
</dbReference>
<dbReference type="AlphaFoldDB" id="A0A9P8LD76"/>
<name>A0A9P8LD76_9PEZI</name>
<evidence type="ECO:0000313" key="2">
    <source>
        <dbReference type="EMBL" id="KAH0560095.1"/>
    </source>
</evidence>
<accession>A0A9P8LD76</accession>
<feature type="region of interest" description="Disordered" evidence="1">
    <location>
        <begin position="769"/>
        <end position="820"/>
    </location>
</feature>
<evidence type="ECO:0000256" key="1">
    <source>
        <dbReference type="SAM" id="MobiDB-lite"/>
    </source>
</evidence>
<gene>
    <name evidence="2" type="ORF">GP486_003388</name>
</gene>
<feature type="compositionally biased region" description="Low complexity" evidence="1">
    <location>
        <begin position="919"/>
        <end position="930"/>
    </location>
</feature>
<reference evidence="2" key="1">
    <citation type="submission" date="2021-03" db="EMBL/GenBank/DDBJ databases">
        <title>Comparative genomics and phylogenomic investigation of the class Geoglossomycetes provide insights into ecological specialization and systematics.</title>
        <authorList>
            <person name="Melie T."/>
            <person name="Pirro S."/>
            <person name="Miller A.N."/>
            <person name="Quandt A."/>
        </authorList>
    </citation>
    <scope>NUCLEOTIDE SEQUENCE</scope>
    <source>
        <strain evidence="2">CAQ_001_2017</strain>
    </source>
</reference>
<comment type="caution">
    <text evidence="2">The sequence shown here is derived from an EMBL/GenBank/DDBJ whole genome shotgun (WGS) entry which is preliminary data.</text>
</comment>
<sequence>MAHQRGFQKSSDIEIYKKVMGQVDLPPFLAGSWQFYQYNMPSEFQDFIQKSQWTVSELAESQINHHIEAHKRYLVEQERSYRAHGRDSISTGAASLLSSCAARLIELLQSSDNFLLDVETVAKNLNSPTLLTILRDPRLPYPALRAFMNLPANHGPANAAETARANIDVDEAILANEAYVRSRGAERNKDKVGLIRLSDAEVIFGASSMEVDGDGQELARLIVRKDPPKGGFEFFDAKRPRSLRLQPSTEAFISTFNRITRGILQNLNWNNVFIAGGMVLTTLLHVDPAKDDDVTVKDCDIDLYVYGLTPSEANEKVKEIYDVWASNLPPGNRQRLVVKNARTITFLSDYPNRRIQVVLKSLASPTAVLLNFDLDPCALGFDGTDVLMLPRCARALETGYSTFTMDLIWGHHLGDRRSTQDARVFKYADRGFGVRILPSYIKSFEVDLHKRIKYQSDLRPTKAKRRFEKDEPGLKTLKRIVYLAQDMVHRFYYGITDLSEKADWMTDEEWDGMLREHEETLEARLEEIPTIHIGSLDSVGMHIGLPGGRQGVGGFEIWMRHHEAWKLDAMGKARLDLTSLSSTVYDEEIYDDLPGYRWDASFDAAAFAETIDSYNDELFIWLREVHGPDIESVFEKQITIPIEVPFKLEDYISTLASPVLEEADIYNGNENERCLLIPVHELARGTSIIPDLVDSDSATDGNLRYWVIGNDLMWALGENPPSTNGEPDRIFETLWSIFRWCQLSDGSDDSLYTLALAFRRRNPHVLDLGPLPAVSETGGERGGGASGSSPSSHADTNTGTPATATETATETETPHMLIEPTARKTMGVLGEYEARLFQQWAFHVPESVYRHYQDVYNGNYDEDRFLYPFPDELFWKDGDEGTGEIEWVVPVAAEEGNGADADTGAGAGAGGVKRKRESTGTTDSTTSSGV</sequence>
<feature type="region of interest" description="Disordered" evidence="1">
    <location>
        <begin position="894"/>
        <end position="930"/>
    </location>
</feature>
<keyword evidence="3" id="KW-1185">Reference proteome</keyword>
<dbReference type="PANTHER" id="PTHR43558:SF6">
    <property type="entry name" value="REDUCTASE, PUTATIVE (AFU_ORTHOLOGUE AFUA_3G10540)-RELATED"/>
    <property type="match status" value="1"/>
</dbReference>
<feature type="compositionally biased region" description="Low complexity" evidence="1">
    <location>
        <begin position="894"/>
        <end position="904"/>
    </location>
</feature>
<organism evidence="2 3">
    <name type="scientific">Trichoglossum hirsutum</name>
    <dbReference type="NCBI Taxonomy" id="265104"/>
    <lineage>
        <taxon>Eukaryota</taxon>
        <taxon>Fungi</taxon>
        <taxon>Dikarya</taxon>
        <taxon>Ascomycota</taxon>
        <taxon>Pezizomycotina</taxon>
        <taxon>Geoglossomycetes</taxon>
        <taxon>Geoglossales</taxon>
        <taxon>Geoglossaceae</taxon>
        <taxon>Trichoglossum</taxon>
    </lineage>
</organism>
<proteinExistence type="predicted"/>
<dbReference type="InterPro" id="IPR053354">
    <property type="entry name" value="MGDG_epimerase"/>
</dbReference>
<protein>
    <submittedName>
        <fullName evidence="2">Uncharacterized protein</fullName>
    </submittedName>
</protein>
<feature type="compositionally biased region" description="Low complexity" evidence="1">
    <location>
        <begin position="787"/>
        <end position="811"/>
    </location>
</feature>
<dbReference type="EMBL" id="JAGHQM010000453">
    <property type="protein sequence ID" value="KAH0560095.1"/>
    <property type="molecule type" value="Genomic_DNA"/>
</dbReference>